<dbReference type="InterPro" id="IPR012337">
    <property type="entry name" value="RNaseH-like_sf"/>
</dbReference>
<keyword evidence="1" id="KW-0540">Nuclease</keyword>
<evidence type="ECO:0000256" key="3">
    <source>
        <dbReference type="ARBA" id="ARBA00022839"/>
    </source>
</evidence>
<dbReference type="GO" id="GO:0006259">
    <property type="term" value="P:DNA metabolic process"/>
    <property type="evidence" value="ECO:0007669"/>
    <property type="project" value="UniProtKB-ARBA"/>
</dbReference>
<evidence type="ECO:0000259" key="4">
    <source>
        <dbReference type="SMART" id="SM00479"/>
    </source>
</evidence>
<protein>
    <submittedName>
        <fullName evidence="5">Exonuclease domain-containing protein</fullName>
    </submittedName>
</protein>
<dbReference type="Pfam" id="PF00929">
    <property type="entry name" value="RNase_T"/>
    <property type="match status" value="1"/>
</dbReference>
<reference evidence="5 6" key="1">
    <citation type="submission" date="2020-07" db="EMBL/GenBank/DDBJ databases">
        <title>Diversity of carbapenemase encoding genes among Pseudomonas putida group clinical isolates in a tertiary Brazilian hospital.</title>
        <authorList>
            <person name="Alberto-Lei F."/>
            <person name="Nodari C.S."/>
            <person name="Streling A.P."/>
            <person name="Paulino J.T."/>
            <person name="Bessa-Neto F.O."/>
            <person name="Cayo R."/>
            <person name="Gales A.C."/>
        </authorList>
    </citation>
    <scope>NUCLEOTIDE SEQUENCE [LARGE SCALE GENOMIC DNA]</scope>
    <source>
        <strain evidence="5 6">11213</strain>
    </source>
</reference>
<sequence>MQIKKPQHLQALRELLAGTRYLLCVDLEATCDEYPTGLTDELKPEHKLAVSRHEMETIEVGAVVLDLHRDCKIVSEYTSFVRPVLNPILTDFCKRLTTIDQADVDGADSYDKVRQKLDDYLSPFKTEGLIWCSWGDYDAKQLAMDAVRNRCEPMLADLSHTNAKKWHWKILSCRALALRLAVEGWGIEWSGQYHRGIDDARNLGALMGEILRAQGKISESSRPAQERL</sequence>
<comment type="caution">
    <text evidence="5">The sequence shown here is derived from an EMBL/GenBank/DDBJ whole genome shotgun (WGS) entry which is preliminary data.</text>
</comment>
<gene>
    <name evidence="5" type="ORF">H4C15_13015</name>
</gene>
<evidence type="ECO:0000256" key="1">
    <source>
        <dbReference type="ARBA" id="ARBA00022722"/>
    </source>
</evidence>
<dbReference type="CDD" id="cd06133">
    <property type="entry name" value="ERI-1_3'hExo_like"/>
    <property type="match status" value="1"/>
</dbReference>
<evidence type="ECO:0000313" key="5">
    <source>
        <dbReference type="EMBL" id="MBA6148421.1"/>
    </source>
</evidence>
<dbReference type="SUPFAM" id="SSF53098">
    <property type="entry name" value="Ribonuclease H-like"/>
    <property type="match status" value="1"/>
</dbReference>
<dbReference type="InterPro" id="IPR013520">
    <property type="entry name" value="Ribonucl_H"/>
</dbReference>
<dbReference type="GO" id="GO:0003676">
    <property type="term" value="F:nucleic acid binding"/>
    <property type="evidence" value="ECO:0007669"/>
    <property type="project" value="InterPro"/>
</dbReference>
<dbReference type="PANTHER" id="PTHR23044">
    <property type="entry name" value="3'-5' EXONUCLEASE ERI1-RELATED"/>
    <property type="match status" value="1"/>
</dbReference>
<dbReference type="PANTHER" id="PTHR23044:SF61">
    <property type="entry name" value="3'-5' EXORIBONUCLEASE 1-RELATED"/>
    <property type="match status" value="1"/>
</dbReference>
<dbReference type="InterPro" id="IPR051274">
    <property type="entry name" value="3-5_Exoribonuclease"/>
</dbReference>
<dbReference type="InterPro" id="IPR036397">
    <property type="entry name" value="RNaseH_sf"/>
</dbReference>
<keyword evidence="2" id="KW-0378">Hydrolase</keyword>
<name>A0A7W2QZ96_9PSED</name>
<dbReference type="AlphaFoldDB" id="A0A7W2QZ96"/>
<feature type="domain" description="Exonuclease" evidence="4">
    <location>
        <begin position="21"/>
        <end position="216"/>
    </location>
</feature>
<keyword evidence="3 5" id="KW-0269">Exonuclease</keyword>
<proteinExistence type="predicted"/>
<dbReference type="RefSeq" id="WP_154211921.1">
    <property type="nucleotide sequence ID" value="NZ_JACGDA010000023.1"/>
</dbReference>
<dbReference type="EMBL" id="JACGDA010000023">
    <property type="protein sequence ID" value="MBA6148421.1"/>
    <property type="molecule type" value="Genomic_DNA"/>
</dbReference>
<dbReference type="GO" id="GO:0000175">
    <property type="term" value="F:3'-5'-RNA exonuclease activity"/>
    <property type="evidence" value="ECO:0007669"/>
    <property type="project" value="InterPro"/>
</dbReference>
<dbReference type="SMART" id="SM00479">
    <property type="entry name" value="EXOIII"/>
    <property type="match status" value="1"/>
</dbReference>
<evidence type="ECO:0000313" key="6">
    <source>
        <dbReference type="Proteomes" id="UP000577346"/>
    </source>
</evidence>
<organism evidence="5 6">
    <name type="scientific">Pseudomonas juntendi</name>
    <dbReference type="NCBI Taxonomy" id="2666183"/>
    <lineage>
        <taxon>Bacteria</taxon>
        <taxon>Pseudomonadati</taxon>
        <taxon>Pseudomonadota</taxon>
        <taxon>Gammaproteobacteria</taxon>
        <taxon>Pseudomonadales</taxon>
        <taxon>Pseudomonadaceae</taxon>
        <taxon>Pseudomonas</taxon>
    </lineage>
</organism>
<dbReference type="InterPro" id="IPR047201">
    <property type="entry name" value="ERI-1_3'hExo-like"/>
</dbReference>
<evidence type="ECO:0000256" key="2">
    <source>
        <dbReference type="ARBA" id="ARBA00022801"/>
    </source>
</evidence>
<dbReference type="Gene3D" id="3.30.420.10">
    <property type="entry name" value="Ribonuclease H-like superfamily/Ribonuclease H"/>
    <property type="match status" value="1"/>
</dbReference>
<dbReference type="Proteomes" id="UP000577346">
    <property type="component" value="Unassembled WGS sequence"/>
</dbReference>
<accession>A0A7W2QZ96</accession>